<keyword evidence="1" id="KW-0472">Membrane</keyword>
<dbReference type="RefSeq" id="WP_284279293.1">
    <property type="nucleotide sequence ID" value="NZ_BSOJ01000001.1"/>
</dbReference>
<gene>
    <name evidence="3" type="ORF">GCM10007875_00970</name>
</gene>
<evidence type="ECO:0000259" key="2">
    <source>
        <dbReference type="Pfam" id="PF08450"/>
    </source>
</evidence>
<evidence type="ECO:0000256" key="1">
    <source>
        <dbReference type="SAM" id="Phobius"/>
    </source>
</evidence>
<evidence type="ECO:0000313" key="3">
    <source>
        <dbReference type="EMBL" id="GLR25010.1"/>
    </source>
</evidence>
<dbReference type="PANTHER" id="PTHR42060:SF1">
    <property type="entry name" value="NHL REPEAT-CONTAINING PROTEIN"/>
    <property type="match status" value="1"/>
</dbReference>
<dbReference type="PANTHER" id="PTHR42060">
    <property type="entry name" value="NHL REPEAT-CONTAINING PROTEIN-RELATED"/>
    <property type="match status" value="1"/>
</dbReference>
<dbReference type="Pfam" id="PF08450">
    <property type="entry name" value="SGL"/>
    <property type="match status" value="1"/>
</dbReference>
<dbReference type="SUPFAM" id="SSF63829">
    <property type="entry name" value="Calcium-dependent phosphotriesterase"/>
    <property type="match status" value="1"/>
</dbReference>
<name>A0ABQ5YKE8_9BURK</name>
<dbReference type="InterPro" id="IPR052998">
    <property type="entry name" value="Hetero-Diels-Alderase-like"/>
</dbReference>
<evidence type="ECO:0000313" key="4">
    <source>
        <dbReference type="Proteomes" id="UP001156664"/>
    </source>
</evidence>
<keyword evidence="1" id="KW-1133">Transmembrane helix</keyword>
<feature type="transmembrane region" description="Helical" evidence="1">
    <location>
        <begin position="44"/>
        <end position="66"/>
    </location>
</feature>
<feature type="domain" description="SMP-30/Gluconolactonase/LRE-like region" evidence="2">
    <location>
        <begin position="168"/>
        <end position="389"/>
    </location>
</feature>
<dbReference type="InterPro" id="IPR013658">
    <property type="entry name" value="SGL"/>
</dbReference>
<keyword evidence="4" id="KW-1185">Reference proteome</keyword>
<comment type="caution">
    <text evidence="3">The sequence shown here is derived from an EMBL/GenBank/DDBJ whole genome shotgun (WGS) entry which is preliminary data.</text>
</comment>
<dbReference type="Gene3D" id="2.120.10.30">
    <property type="entry name" value="TolB, C-terminal domain"/>
    <property type="match status" value="1"/>
</dbReference>
<protein>
    <recommendedName>
        <fullName evidence="2">SMP-30/Gluconolactonase/LRE-like region domain-containing protein</fullName>
    </recommendedName>
</protein>
<organism evidence="3 4">
    <name type="scientific">Limnobacter litoralis</name>
    <dbReference type="NCBI Taxonomy" id="481366"/>
    <lineage>
        <taxon>Bacteria</taxon>
        <taxon>Pseudomonadati</taxon>
        <taxon>Pseudomonadota</taxon>
        <taxon>Betaproteobacteria</taxon>
        <taxon>Burkholderiales</taxon>
        <taxon>Burkholderiaceae</taxon>
        <taxon>Limnobacter</taxon>
    </lineage>
</organism>
<keyword evidence="1" id="KW-0812">Transmembrane</keyword>
<dbReference type="InterPro" id="IPR011042">
    <property type="entry name" value="6-blade_b-propeller_TolB-like"/>
</dbReference>
<accession>A0ABQ5YKE8</accession>
<dbReference type="EMBL" id="BSOJ01000001">
    <property type="protein sequence ID" value="GLR25010.1"/>
    <property type="molecule type" value="Genomic_DNA"/>
</dbReference>
<reference evidence="4" key="1">
    <citation type="journal article" date="2019" name="Int. J. Syst. Evol. Microbiol.">
        <title>The Global Catalogue of Microorganisms (GCM) 10K type strain sequencing project: providing services to taxonomists for standard genome sequencing and annotation.</title>
        <authorList>
            <consortium name="The Broad Institute Genomics Platform"/>
            <consortium name="The Broad Institute Genome Sequencing Center for Infectious Disease"/>
            <person name="Wu L."/>
            <person name="Ma J."/>
        </authorList>
    </citation>
    <scope>NUCLEOTIDE SEQUENCE [LARGE SCALE GENOMIC DNA]</scope>
    <source>
        <strain evidence="4">NBRC 105857</strain>
    </source>
</reference>
<sequence length="410" mass="43491">MNTIALWIAGLLGIVFGVRAVSKLLKAKQTRRWGLGLLEMLGSIAAFLSVTQPFFVFFVAVLLSLLSFATTLTQRLRALSGGTAMAVLTLLGSLALGALQPFGLKVLLLPKAEALAADPVVSSRIVKTFAPGEWLESVQIDPNGHLFVSVNEGENYMTGDKSKVRARVLEIGPAGQERTVLTMPPGTTVGMITFDQQGHLFVNSQGRVRGVWQISEDSKGRLLAELPNGSWPNGLTTGPDGKLYVADSSLGTVWRINPENGKVSAAIEDKQLKSRPYIALAPGANGLQFYGNTLYVTVSDSATVQSFNLQGDGTFSSAKVFAKGIPGDDFAIDHAGSLYVTTHPFNTIVRINQQGQRRVIATAREHIIGATSAAFGKGAMADGTLYVATDGGAFSGDQAARGTLVALQLR</sequence>
<dbReference type="Proteomes" id="UP001156664">
    <property type="component" value="Unassembled WGS sequence"/>
</dbReference>
<feature type="transmembrane region" description="Helical" evidence="1">
    <location>
        <begin position="78"/>
        <end position="99"/>
    </location>
</feature>
<proteinExistence type="predicted"/>